<evidence type="ECO:0000256" key="5">
    <source>
        <dbReference type="SAM" id="SignalP"/>
    </source>
</evidence>
<dbReference type="EMBL" id="JAAALK010000081">
    <property type="protein sequence ID" value="KAG8090781.1"/>
    <property type="molecule type" value="Genomic_DNA"/>
</dbReference>
<evidence type="ECO:0000256" key="1">
    <source>
        <dbReference type="ARBA" id="ARBA00009178"/>
    </source>
</evidence>
<reference evidence="6" key="2">
    <citation type="submission" date="2021-02" db="EMBL/GenBank/DDBJ databases">
        <authorList>
            <person name="Kimball J.A."/>
            <person name="Haas M.W."/>
            <person name="Macchietto M."/>
            <person name="Kono T."/>
            <person name="Duquette J."/>
            <person name="Shao M."/>
        </authorList>
    </citation>
    <scope>NUCLEOTIDE SEQUENCE</scope>
    <source>
        <tissue evidence="6">Fresh leaf tissue</tissue>
    </source>
</reference>
<dbReference type="AlphaFoldDB" id="A0A8J5WJQ6"/>
<protein>
    <submittedName>
        <fullName evidence="6">Uncharacterized protein</fullName>
    </submittedName>
</protein>
<evidence type="ECO:0000256" key="3">
    <source>
        <dbReference type="ARBA" id="ARBA00022729"/>
    </source>
</evidence>
<comment type="caution">
    <text evidence="6">The sequence shown here is derived from an EMBL/GenBank/DDBJ whole genome shotgun (WGS) entry which is preliminary data.</text>
</comment>
<sequence length="113" mass="12737">MPSPTSSKPIFLPSLMAVLLLLLLLLLIQGQGGQCMTSLEMGMEMEMDSEAHRRLLWEASSSNRRYISYDALRSDVVPCSRQGVPYYNCRIMTTANPYTRGCESITRCRDVDP</sequence>
<comment type="similarity">
    <text evidence="1">Belongs to the plant rapid alkalinization factor (RALF) family.</text>
</comment>
<dbReference type="GO" id="GO:0005179">
    <property type="term" value="F:hormone activity"/>
    <property type="evidence" value="ECO:0007669"/>
    <property type="project" value="UniProtKB-KW"/>
</dbReference>
<dbReference type="Pfam" id="PF05498">
    <property type="entry name" value="RALF"/>
    <property type="match status" value="1"/>
</dbReference>
<keyword evidence="3 5" id="KW-0732">Signal</keyword>
<keyword evidence="4" id="KW-1015">Disulfide bond</keyword>
<gene>
    <name evidence="6" type="ORF">GUJ93_ZPchr0011g27342</name>
</gene>
<dbReference type="OrthoDB" id="1613518at2759"/>
<evidence type="ECO:0000256" key="2">
    <source>
        <dbReference type="ARBA" id="ARBA00022702"/>
    </source>
</evidence>
<feature type="chain" id="PRO_5035299248" evidence="5">
    <location>
        <begin position="31"/>
        <end position="113"/>
    </location>
</feature>
<feature type="signal peptide" evidence="5">
    <location>
        <begin position="1"/>
        <end position="30"/>
    </location>
</feature>
<reference evidence="6" key="1">
    <citation type="journal article" date="2021" name="bioRxiv">
        <title>Whole Genome Assembly and Annotation of Northern Wild Rice, Zizania palustris L., Supports a Whole Genome Duplication in the Zizania Genus.</title>
        <authorList>
            <person name="Haas M."/>
            <person name="Kono T."/>
            <person name="Macchietto M."/>
            <person name="Millas R."/>
            <person name="McGilp L."/>
            <person name="Shao M."/>
            <person name="Duquette J."/>
            <person name="Hirsch C.N."/>
            <person name="Kimball J."/>
        </authorList>
    </citation>
    <scope>NUCLEOTIDE SEQUENCE</scope>
    <source>
        <tissue evidence="6">Fresh leaf tissue</tissue>
    </source>
</reference>
<dbReference type="GO" id="GO:0019722">
    <property type="term" value="P:calcium-mediated signaling"/>
    <property type="evidence" value="ECO:0007669"/>
    <property type="project" value="TreeGrafter"/>
</dbReference>
<dbReference type="InterPro" id="IPR008801">
    <property type="entry name" value="RALF"/>
</dbReference>
<dbReference type="GO" id="GO:0009506">
    <property type="term" value="C:plasmodesma"/>
    <property type="evidence" value="ECO:0007669"/>
    <property type="project" value="TreeGrafter"/>
</dbReference>
<evidence type="ECO:0000256" key="4">
    <source>
        <dbReference type="ARBA" id="ARBA00023157"/>
    </source>
</evidence>
<dbReference type="Proteomes" id="UP000729402">
    <property type="component" value="Unassembled WGS sequence"/>
</dbReference>
<evidence type="ECO:0000313" key="7">
    <source>
        <dbReference type="Proteomes" id="UP000729402"/>
    </source>
</evidence>
<dbReference type="PANTHER" id="PTHR33136">
    <property type="entry name" value="RAPID ALKALINIZATION FACTOR-LIKE"/>
    <property type="match status" value="1"/>
</dbReference>
<dbReference type="PANTHER" id="PTHR33136:SF36">
    <property type="entry name" value="PROTEIN RALF-LIKE 31"/>
    <property type="match status" value="1"/>
</dbReference>
<keyword evidence="2" id="KW-0372">Hormone</keyword>
<accession>A0A8J5WJQ6</accession>
<name>A0A8J5WJQ6_ZIZPA</name>
<keyword evidence="7" id="KW-1185">Reference proteome</keyword>
<proteinExistence type="inferred from homology"/>
<organism evidence="6 7">
    <name type="scientific">Zizania palustris</name>
    <name type="common">Northern wild rice</name>
    <dbReference type="NCBI Taxonomy" id="103762"/>
    <lineage>
        <taxon>Eukaryota</taxon>
        <taxon>Viridiplantae</taxon>
        <taxon>Streptophyta</taxon>
        <taxon>Embryophyta</taxon>
        <taxon>Tracheophyta</taxon>
        <taxon>Spermatophyta</taxon>
        <taxon>Magnoliopsida</taxon>
        <taxon>Liliopsida</taxon>
        <taxon>Poales</taxon>
        <taxon>Poaceae</taxon>
        <taxon>BOP clade</taxon>
        <taxon>Oryzoideae</taxon>
        <taxon>Oryzeae</taxon>
        <taxon>Zizaniinae</taxon>
        <taxon>Zizania</taxon>
    </lineage>
</organism>
<evidence type="ECO:0000313" key="6">
    <source>
        <dbReference type="EMBL" id="KAG8090781.1"/>
    </source>
</evidence>